<dbReference type="EMBL" id="GG673069">
    <property type="protein sequence ID" value="EER15866.1"/>
    <property type="molecule type" value="Genomic_DNA"/>
</dbReference>
<keyword evidence="3" id="KW-1185">Reference proteome</keyword>
<dbReference type="GeneID" id="9061505"/>
<dbReference type="InParanoid" id="C5KH04"/>
<feature type="region of interest" description="Disordered" evidence="1">
    <location>
        <begin position="1"/>
        <end position="40"/>
    </location>
</feature>
<sequence>MQTEGRHHHQHHNFRHTRHIDVDDDDDKGSSISGGKKDADAVMAELSAKTRKAMAELKKDVLVEKQVHEQFDKELKGLEPLEKNLNEAESGSEKDDDDGGDDDDDGGSFIQEGTKSDDADDKFIATLDSIMKKDELSSSEYEKGLDDWYTGFKKELISFAKSDDGDHQPDDHDDKIDDLSLAQIGAKTTVKRIKCSYDDDEDSLLQKAQGSGEDNEAQFKAEVDEEENGEERKKRCEHNTKFGIEQNDE</sequence>
<dbReference type="AlphaFoldDB" id="C5KH04"/>
<feature type="compositionally biased region" description="Acidic residues" evidence="1">
    <location>
        <begin position="94"/>
        <end position="106"/>
    </location>
</feature>
<feature type="compositionally biased region" description="Basic residues" evidence="1">
    <location>
        <begin position="1"/>
        <end position="18"/>
    </location>
</feature>
<name>C5KH04_PERM5</name>
<dbReference type="RefSeq" id="XP_002784070.1">
    <property type="nucleotide sequence ID" value="XM_002784024.1"/>
</dbReference>
<feature type="compositionally biased region" description="Basic and acidic residues" evidence="1">
    <location>
        <begin position="73"/>
        <end position="86"/>
    </location>
</feature>
<organism evidence="3">
    <name type="scientific">Perkinsus marinus (strain ATCC 50983 / TXsc)</name>
    <dbReference type="NCBI Taxonomy" id="423536"/>
    <lineage>
        <taxon>Eukaryota</taxon>
        <taxon>Sar</taxon>
        <taxon>Alveolata</taxon>
        <taxon>Perkinsozoa</taxon>
        <taxon>Perkinsea</taxon>
        <taxon>Perkinsida</taxon>
        <taxon>Perkinsidae</taxon>
        <taxon>Perkinsus</taxon>
    </lineage>
</organism>
<feature type="compositionally biased region" description="Basic and acidic residues" evidence="1">
    <location>
        <begin position="230"/>
        <end position="240"/>
    </location>
</feature>
<evidence type="ECO:0000313" key="3">
    <source>
        <dbReference type="Proteomes" id="UP000007800"/>
    </source>
</evidence>
<gene>
    <name evidence="2" type="ORF">Pmar_PMAR003322</name>
</gene>
<reference evidence="2 3" key="1">
    <citation type="submission" date="2008-07" db="EMBL/GenBank/DDBJ databases">
        <authorList>
            <person name="El-Sayed N."/>
            <person name="Caler E."/>
            <person name="Inman J."/>
            <person name="Amedeo P."/>
            <person name="Hass B."/>
            <person name="Wortman J."/>
        </authorList>
    </citation>
    <scope>NUCLEOTIDE SEQUENCE [LARGE SCALE GENOMIC DNA]</scope>
    <source>
        <strain evidence="3">ATCC 50983 / TXsc</strain>
    </source>
</reference>
<proteinExistence type="predicted"/>
<accession>C5KH04</accession>
<dbReference type="Proteomes" id="UP000007800">
    <property type="component" value="Unassembled WGS sequence"/>
</dbReference>
<protein>
    <submittedName>
        <fullName evidence="2">Uncharacterized protein</fullName>
    </submittedName>
</protein>
<feature type="region of interest" description="Disordered" evidence="1">
    <location>
        <begin position="73"/>
        <end position="117"/>
    </location>
</feature>
<feature type="region of interest" description="Disordered" evidence="1">
    <location>
        <begin position="207"/>
        <end position="249"/>
    </location>
</feature>
<evidence type="ECO:0000313" key="2">
    <source>
        <dbReference type="EMBL" id="EER15866.1"/>
    </source>
</evidence>
<evidence type="ECO:0000256" key="1">
    <source>
        <dbReference type="SAM" id="MobiDB-lite"/>
    </source>
</evidence>